<keyword evidence="1" id="KW-0805">Transcription regulation</keyword>
<dbReference type="SMART" id="SM00354">
    <property type="entry name" value="HTH_LACI"/>
    <property type="match status" value="1"/>
</dbReference>
<dbReference type="PROSITE" id="PS00356">
    <property type="entry name" value="HTH_LACI_1"/>
    <property type="match status" value="1"/>
</dbReference>
<name>A0ABP8VD20_9MICC</name>
<keyword evidence="7" id="KW-1185">Reference proteome</keyword>
<evidence type="ECO:0000313" key="6">
    <source>
        <dbReference type="EMBL" id="GAA4655752.1"/>
    </source>
</evidence>
<gene>
    <name evidence="6" type="ORF">GCM10023346_48770</name>
</gene>
<dbReference type="InterPro" id="IPR000843">
    <property type="entry name" value="HTH_LacI"/>
</dbReference>
<protein>
    <recommendedName>
        <fullName evidence="5">HTH lacI-type domain-containing protein</fullName>
    </recommendedName>
</protein>
<evidence type="ECO:0000313" key="7">
    <source>
        <dbReference type="Proteomes" id="UP001500200"/>
    </source>
</evidence>
<dbReference type="Pfam" id="PF00356">
    <property type="entry name" value="LacI"/>
    <property type="match status" value="1"/>
</dbReference>
<evidence type="ECO:0000256" key="2">
    <source>
        <dbReference type="ARBA" id="ARBA00023125"/>
    </source>
</evidence>
<dbReference type="PROSITE" id="PS50932">
    <property type="entry name" value="HTH_LACI_2"/>
    <property type="match status" value="1"/>
</dbReference>
<proteinExistence type="predicted"/>
<feature type="domain" description="HTH lacI-type" evidence="5">
    <location>
        <begin position="22"/>
        <end position="76"/>
    </location>
</feature>
<evidence type="ECO:0000256" key="3">
    <source>
        <dbReference type="ARBA" id="ARBA00023163"/>
    </source>
</evidence>
<evidence type="ECO:0000259" key="5">
    <source>
        <dbReference type="PROSITE" id="PS50932"/>
    </source>
</evidence>
<evidence type="ECO:0000256" key="1">
    <source>
        <dbReference type="ARBA" id="ARBA00023015"/>
    </source>
</evidence>
<keyword evidence="2" id="KW-0238">DNA-binding</keyword>
<dbReference type="SUPFAM" id="SSF47413">
    <property type="entry name" value="lambda repressor-like DNA-binding domains"/>
    <property type="match status" value="1"/>
</dbReference>
<evidence type="ECO:0000256" key="4">
    <source>
        <dbReference type="SAM" id="MobiDB-lite"/>
    </source>
</evidence>
<dbReference type="CDD" id="cd01392">
    <property type="entry name" value="HTH_LacI"/>
    <property type="match status" value="1"/>
</dbReference>
<reference evidence="7" key="1">
    <citation type="journal article" date="2019" name="Int. J. Syst. Evol. Microbiol.">
        <title>The Global Catalogue of Microorganisms (GCM) 10K type strain sequencing project: providing services to taxonomists for standard genome sequencing and annotation.</title>
        <authorList>
            <consortium name="The Broad Institute Genomics Platform"/>
            <consortium name="The Broad Institute Genome Sequencing Center for Infectious Disease"/>
            <person name="Wu L."/>
            <person name="Ma J."/>
        </authorList>
    </citation>
    <scope>NUCLEOTIDE SEQUENCE [LARGE SCALE GENOMIC DNA]</scope>
    <source>
        <strain evidence="7">JCM 18514</strain>
    </source>
</reference>
<sequence>MRRAYYEISDENHRMQMSTKKARLRDVAELAGVSATTVSNVVNERGNVAEATRVRVQKILNEVGYEKDEHALALRGRRPARRLSPDNYGPAESSGGQDPVDEGQGEAGTNPSFRFTVGDRIRFQTGMYSVSGVIDDLMPDGSGFWIRCDGVGRKFLALPDERLVPAEPS</sequence>
<feature type="region of interest" description="Disordered" evidence="4">
    <location>
        <begin position="74"/>
        <end position="113"/>
    </location>
</feature>
<dbReference type="PANTHER" id="PTHR30146:SF109">
    <property type="entry name" value="HTH-TYPE TRANSCRIPTIONAL REGULATOR GALS"/>
    <property type="match status" value="1"/>
</dbReference>
<dbReference type="PANTHER" id="PTHR30146">
    <property type="entry name" value="LACI-RELATED TRANSCRIPTIONAL REPRESSOR"/>
    <property type="match status" value="1"/>
</dbReference>
<dbReference type="InterPro" id="IPR010982">
    <property type="entry name" value="Lambda_DNA-bd_dom_sf"/>
</dbReference>
<dbReference type="Proteomes" id="UP001500200">
    <property type="component" value="Unassembled WGS sequence"/>
</dbReference>
<accession>A0ABP8VD20</accession>
<organism evidence="6 7">
    <name type="scientific">Arthrobacter gyeryongensis</name>
    <dbReference type="NCBI Taxonomy" id="1650592"/>
    <lineage>
        <taxon>Bacteria</taxon>
        <taxon>Bacillati</taxon>
        <taxon>Actinomycetota</taxon>
        <taxon>Actinomycetes</taxon>
        <taxon>Micrococcales</taxon>
        <taxon>Micrococcaceae</taxon>
        <taxon>Arthrobacter</taxon>
    </lineage>
</organism>
<comment type="caution">
    <text evidence="6">The sequence shown here is derived from an EMBL/GenBank/DDBJ whole genome shotgun (WGS) entry which is preliminary data.</text>
</comment>
<dbReference type="EMBL" id="BAABKK010000052">
    <property type="protein sequence ID" value="GAA4655752.1"/>
    <property type="molecule type" value="Genomic_DNA"/>
</dbReference>
<dbReference type="PRINTS" id="PR00036">
    <property type="entry name" value="HTHLACI"/>
</dbReference>
<keyword evidence="3" id="KW-0804">Transcription</keyword>
<dbReference type="Gene3D" id="1.10.260.40">
    <property type="entry name" value="lambda repressor-like DNA-binding domains"/>
    <property type="match status" value="1"/>
</dbReference>